<comment type="similarity">
    <text evidence="1 2">Belongs to the UPF0301 (AlgH) family.</text>
</comment>
<sequence length="188" mass="20345">MSSMTSNLTHHFLIAMPSMADPNFARTLTYIAEHNDQGALGIIVNRPIDMTLGALFERVELPLEAEGFTDQPVYFGGPVQTDRGFVLHRPAGDWHSTLRVSEEVGLTSSRDILQAIGSQGEPAEILVSLGYAGWAAGQLEQELADNAWLTVPADMSIIFDLPPEERLAAAMQQLGIDFANLSDVAGHA</sequence>
<dbReference type="SUPFAM" id="SSF143456">
    <property type="entry name" value="VC0467-like"/>
    <property type="match status" value="1"/>
</dbReference>
<dbReference type="NCBIfam" id="NF001266">
    <property type="entry name" value="PRK00228.1-1"/>
    <property type="match status" value="1"/>
</dbReference>
<gene>
    <name evidence="3" type="ORF">IFO67_16050</name>
</gene>
<dbReference type="PANTHER" id="PTHR30327:SF1">
    <property type="entry name" value="UPF0301 PROTEIN YQGE"/>
    <property type="match status" value="1"/>
</dbReference>
<reference evidence="4" key="1">
    <citation type="submission" date="2023-07" db="EMBL/GenBank/DDBJ databases">
        <title>Thauera sp. CAU 1555 isolated from sand of Yaerae Beach.</title>
        <authorList>
            <person name="Kim W."/>
        </authorList>
    </citation>
    <scope>NUCLEOTIDE SEQUENCE [LARGE SCALE GENOMIC DNA]</scope>
    <source>
        <strain evidence="4">CAU 1555</strain>
    </source>
</reference>
<dbReference type="RefSeq" id="WP_187719145.1">
    <property type="nucleotide sequence ID" value="NZ_JACTAH010000002.1"/>
</dbReference>
<dbReference type="InterPro" id="IPR003774">
    <property type="entry name" value="AlgH-like"/>
</dbReference>
<evidence type="ECO:0000313" key="3">
    <source>
        <dbReference type="EMBL" id="MBD8504403.1"/>
    </source>
</evidence>
<dbReference type="Pfam" id="PF02622">
    <property type="entry name" value="DUF179"/>
    <property type="match status" value="1"/>
</dbReference>
<proteinExistence type="inferred from homology"/>
<dbReference type="Proteomes" id="UP000603602">
    <property type="component" value="Unassembled WGS sequence"/>
</dbReference>
<dbReference type="PANTHER" id="PTHR30327">
    <property type="entry name" value="UNCHARACTERIZED PROTEIN YQGE"/>
    <property type="match status" value="1"/>
</dbReference>
<evidence type="ECO:0000313" key="4">
    <source>
        <dbReference type="Proteomes" id="UP000603602"/>
    </source>
</evidence>
<dbReference type="EMBL" id="JACYTO010000002">
    <property type="protein sequence ID" value="MBD8504403.1"/>
    <property type="molecule type" value="Genomic_DNA"/>
</dbReference>
<protein>
    <recommendedName>
        <fullName evidence="2">UPF0301 protein IFO67_16050</fullName>
    </recommendedName>
</protein>
<evidence type="ECO:0000256" key="1">
    <source>
        <dbReference type="ARBA" id="ARBA00009600"/>
    </source>
</evidence>
<dbReference type="Gene3D" id="3.40.1740.10">
    <property type="entry name" value="VC0467-like"/>
    <property type="match status" value="1"/>
</dbReference>
<evidence type="ECO:0000256" key="2">
    <source>
        <dbReference type="HAMAP-Rule" id="MF_00758"/>
    </source>
</evidence>
<name>A0ABR9BDH4_9RHOO</name>
<accession>A0ABR9BDH4</accession>
<organism evidence="3 4">
    <name type="scientific">Thauera sedimentorum</name>
    <dbReference type="NCBI Taxonomy" id="2767595"/>
    <lineage>
        <taxon>Bacteria</taxon>
        <taxon>Pseudomonadati</taxon>
        <taxon>Pseudomonadota</taxon>
        <taxon>Betaproteobacteria</taxon>
        <taxon>Rhodocyclales</taxon>
        <taxon>Zoogloeaceae</taxon>
        <taxon>Thauera</taxon>
    </lineage>
</organism>
<comment type="caution">
    <text evidence="3">The sequence shown here is derived from an EMBL/GenBank/DDBJ whole genome shotgun (WGS) entry which is preliminary data.</text>
</comment>
<dbReference type="HAMAP" id="MF_00758">
    <property type="entry name" value="UPF0301"/>
    <property type="match status" value="1"/>
</dbReference>
<keyword evidence="4" id="KW-1185">Reference proteome</keyword>